<dbReference type="Proteomes" id="UP001199044">
    <property type="component" value="Unassembled WGS sequence"/>
</dbReference>
<evidence type="ECO:0000256" key="2">
    <source>
        <dbReference type="ARBA" id="ARBA00023125"/>
    </source>
</evidence>
<dbReference type="PROSITE" id="PS00041">
    <property type="entry name" value="HTH_ARAC_FAMILY_1"/>
    <property type="match status" value="1"/>
</dbReference>
<dbReference type="Gene3D" id="1.10.10.60">
    <property type="entry name" value="Homeodomain-like"/>
    <property type="match status" value="2"/>
</dbReference>
<proteinExistence type="predicted"/>
<dbReference type="InterPro" id="IPR018060">
    <property type="entry name" value="HTH_AraC"/>
</dbReference>
<evidence type="ECO:0000256" key="1">
    <source>
        <dbReference type="ARBA" id="ARBA00023015"/>
    </source>
</evidence>
<dbReference type="Pfam" id="PF12833">
    <property type="entry name" value="HTH_18"/>
    <property type="match status" value="1"/>
</dbReference>
<dbReference type="RefSeq" id="WP_225249687.1">
    <property type="nucleotide sequence ID" value="NZ_JAIWIU010000024.1"/>
</dbReference>
<evidence type="ECO:0000313" key="5">
    <source>
        <dbReference type="EMBL" id="MCA2015282.1"/>
    </source>
</evidence>
<comment type="caution">
    <text evidence="5">The sequence shown here is derived from an EMBL/GenBank/DDBJ whole genome shotgun (WGS) entry which is preliminary data.</text>
</comment>
<gene>
    <name evidence="5" type="ORF">LDJ79_04110</name>
</gene>
<dbReference type="SUPFAM" id="SSF46689">
    <property type="entry name" value="Homeodomain-like"/>
    <property type="match status" value="2"/>
</dbReference>
<evidence type="ECO:0000259" key="4">
    <source>
        <dbReference type="PROSITE" id="PS01124"/>
    </source>
</evidence>
<dbReference type="InterPro" id="IPR009057">
    <property type="entry name" value="Homeodomain-like_sf"/>
</dbReference>
<keyword evidence="3" id="KW-0804">Transcription</keyword>
<dbReference type="PANTHER" id="PTHR46796:SF6">
    <property type="entry name" value="ARAC SUBFAMILY"/>
    <property type="match status" value="1"/>
</dbReference>
<name>A0ABS7YJQ1_9VIBR</name>
<dbReference type="InterPro" id="IPR050204">
    <property type="entry name" value="AraC_XylS_family_regulators"/>
</dbReference>
<accession>A0ABS7YJQ1</accession>
<dbReference type="PRINTS" id="PR00032">
    <property type="entry name" value="HTHARAC"/>
</dbReference>
<dbReference type="PROSITE" id="PS01124">
    <property type="entry name" value="HTH_ARAC_FAMILY_2"/>
    <property type="match status" value="1"/>
</dbReference>
<evidence type="ECO:0000313" key="6">
    <source>
        <dbReference type="Proteomes" id="UP001199044"/>
    </source>
</evidence>
<keyword evidence="2" id="KW-0238">DNA-binding</keyword>
<feature type="domain" description="HTH araC/xylS-type" evidence="4">
    <location>
        <begin position="206"/>
        <end position="304"/>
    </location>
</feature>
<dbReference type="EMBL" id="JAIWIU010000024">
    <property type="protein sequence ID" value="MCA2015282.1"/>
    <property type="molecule type" value="Genomic_DNA"/>
</dbReference>
<keyword evidence="1" id="KW-0805">Transcription regulation</keyword>
<reference evidence="6" key="1">
    <citation type="submission" date="2023-07" db="EMBL/GenBank/DDBJ databases">
        <title>Molecular identification of indigenous halophilic bacteria isolated from red sea cost, biodegradation of synthetic dyes and assessment of degraded metabolite toxicity.</title>
        <authorList>
            <person name="Chaieb K."/>
            <person name="Altayb H.N."/>
        </authorList>
    </citation>
    <scope>NUCLEOTIDE SEQUENCE [LARGE SCALE GENOMIC DNA]</scope>
    <source>
        <strain evidence="6">K20</strain>
    </source>
</reference>
<sequence>MPNLNSPDMTSAEAIDNYPAGLKIFRTQGETWNNVKLSIFSLNSEYEQFTMPVISEPMIVWVLSGEAETRERDSSQHEWEIHNVKTGSLYITAGGAPYEFSWKRLSDDPFQVLMLVLNQPIFDEALRDQFGKDSAHAQLGDHSGIDDPQLVALMQLLKVESKRVTPSKLFIDSAAKAVAVHLARQYTLLTQASREHKSALPSYKLKQIQDWMVEHLTEEFSLSKLAQLAGISDYHFNRLFKKATGVPPSQYHIKLRIEEAKRLLRETKMSVIEVAMEVGYANSSHFARLFRKETGMTPTNYRRQA</sequence>
<dbReference type="InterPro" id="IPR020449">
    <property type="entry name" value="Tscrpt_reg_AraC-type_HTH"/>
</dbReference>
<organism evidence="5 6">
    <name type="scientific">Vibrio tritonius</name>
    <dbReference type="NCBI Taxonomy" id="1435069"/>
    <lineage>
        <taxon>Bacteria</taxon>
        <taxon>Pseudomonadati</taxon>
        <taxon>Pseudomonadota</taxon>
        <taxon>Gammaproteobacteria</taxon>
        <taxon>Vibrionales</taxon>
        <taxon>Vibrionaceae</taxon>
        <taxon>Vibrio</taxon>
    </lineage>
</organism>
<dbReference type="SMART" id="SM00342">
    <property type="entry name" value="HTH_ARAC"/>
    <property type="match status" value="1"/>
</dbReference>
<keyword evidence="6" id="KW-1185">Reference proteome</keyword>
<dbReference type="InterPro" id="IPR018062">
    <property type="entry name" value="HTH_AraC-typ_CS"/>
</dbReference>
<dbReference type="PANTHER" id="PTHR46796">
    <property type="entry name" value="HTH-TYPE TRANSCRIPTIONAL ACTIVATOR RHAS-RELATED"/>
    <property type="match status" value="1"/>
</dbReference>
<protein>
    <submittedName>
        <fullName evidence="5">AraC family transcriptional regulator</fullName>
    </submittedName>
</protein>
<evidence type="ECO:0000256" key="3">
    <source>
        <dbReference type="ARBA" id="ARBA00023163"/>
    </source>
</evidence>